<evidence type="ECO:0000313" key="4">
    <source>
        <dbReference type="EMBL" id="GMT28463.1"/>
    </source>
</evidence>
<feature type="signal peptide" evidence="2">
    <location>
        <begin position="1"/>
        <end position="20"/>
    </location>
</feature>
<dbReference type="InterPro" id="IPR014716">
    <property type="entry name" value="Fibrinogen_a/b/g_C_1"/>
</dbReference>
<evidence type="ECO:0000259" key="3">
    <source>
        <dbReference type="PROSITE" id="PS51406"/>
    </source>
</evidence>
<dbReference type="InterPro" id="IPR002181">
    <property type="entry name" value="Fibrinogen_a/b/g_C_dom"/>
</dbReference>
<dbReference type="PANTHER" id="PTHR19143">
    <property type="entry name" value="FIBRINOGEN/TENASCIN/ANGIOPOEITIN"/>
    <property type="match status" value="1"/>
</dbReference>
<dbReference type="SMART" id="SM00186">
    <property type="entry name" value="FBG"/>
    <property type="match status" value="1"/>
</dbReference>
<keyword evidence="2" id="KW-0732">Signal</keyword>
<dbReference type="PROSITE" id="PS00514">
    <property type="entry name" value="FIBRINOGEN_C_1"/>
    <property type="match status" value="1"/>
</dbReference>
<protein>
    <recommendedName>
        <fullName evidence="3">Fibrinogen C-terminal domain-containing protein</fullName>
    </recommendedName>
</protein>
<dbReference type="InterPro" id="IPR020837">
    <property type="entry name" value="Fibrinogen_CS"/>
</dbReference>
<dbReference type="Gene3D" id="4.10.530.10">
    <property type="entry name" value="Gamma-fibrinogen Carboxyl Terminal Fragment, domain 2"/>
    <property type="match status" value="1"/>
</dbReference>
<keyword evidence="5" id="KW-1185">Reference proteome</keyword>
<gene>
    <name evidence="4" type="ORF">PFISCL1PPCAC_19760</name>
</gene>
<dbReference type="InterPro" id="IPR036056">
    <property type="entry name" value="Fibrinogen-like_C"/>
</dbReference>
<organism evidence="4 5">
    <name type="scientific">Pristionchus fissidentatus</name>
    <dbReference type="NCBI Taxonomy" id="1538716"/>
    <lineage>
        <taxon>Eukaryota</taxon>
        <taxon>Metazoa</taxon>
        <taxon>Ecdysozoa</taxon>
        <taxon>Nematoda</taxon>
        <taxon>Chromadorea</taxon>
        <taxon>Rhabditida</taxon>
        <taxon>Rhabditina</taxon>
        <taxon>Diplogasteromorpha</taxon>
        <taxon>Diplogasteroidea</taxon>
        <taxon>Neodiplogasteridae</taxon>
        <taxon>Pristionchus</taxon>
    </lineage>
</organism>
<dbReference type="AlphaFoldDB" id="A0AAV5WCP0"/>
<dbReference type="SUPFAM" id="SSF56496">
    <property type="entry name" value="Fibrinogen C-terminal domain-like"/>
    <property type="match status" value="1"/>
</dbReference>
<dbReference type="GO" id="GO:0005615">
    <property type="term" value="C:extracellular space"/>
    <property type="evidence" value="ECO:0007669"/>
    <property type="project" value="TreeGrafter"/>
</dbReference>
<dbReference type="PANTHER" id="PTHR19143:SF327">
    <property type="entry name" value="FI21813P1-RELATED"/>
    <property type="match status" value="1"/>
</dbReference>
<keyword evidence="1" id="KW-1015">Disulfide bond</keyword>
<dbReference type="Pfam" id="PF00147">
    <property type="entry name" value="Fibrinogen_C"/>
    <property type="match status" value="1"/>
</dbReference>
<feature type="non-terminal residue" evidence="4">
    <location>
        <position position="1"/>
    </location>
</feature>
<dbReference type="InterPro" id="IPR050373">
    <property type="entry name" value="Fibrinogen_C-term_domain"/>
</dbReference>
<dbReference type="PROSITE" id="PS51406">
    <property type="entry name" value="FIBRINOGEN_C_2"/>
    <property type="match status" value="1"/>
</dbReference>
<reference evidence="4" key="1">
    <citation type="submission" date="2023-10" db="EMBL/GenBank/DDBJ databases">
        <title>Genome assembly of Pristionchus species.</title>
        <authorList>
            <person name="Yoshida K."/>
            <person name="Sommer R.J."/>
        </authorList>
    </citation>
    <scope>NUCLEOTIDE SEQUENCE</scope>
    <source>
        <strain evidence="4">RS5133</strain>
    </source>
</reference>
<dbReference type="EMBL" id="BTSY01000005">
    <property type="protein sequence ID" value="GMT28463.1"/>
    <property type="molecule type" value="Genomic_DNA"/>
</dbReference>
<proteinExistence type="predicted"/>
<evidence type="ECO:0000256" key="2">
    <source>
        <dbReference type="SAM" id="SignalP"/>
    </source>
</evidence>
<accession>A0AAV5WCP0</accession>
<evidence type="ECO:0000256" key="1">
    <source>
        <dbReference type="ARBA" id="ARBA00023157"/>
    </source>
</evidence>
<comment type="caution">
    <text evidence="4">The sequence shown here is derived from an EMBL/GenBank/DDBJ whole genome shotgun (WGS) entry which is preliminary data.</text>
</comment>
<sequence length="221" mass="25192">VAEMFPPLVILILLPTIVSSFILPPQISDDQNWVLVQKRDDDSEDFWNRSWKDYKEGFGSEQGAFYWMGLEKLHGMATKDTSLKIEMWGDRAPGSNNPEEYYWAVYTFSLGAESTNYTAHFDYDWRTPVEEAGNATTGWYDMTCNDGVPFSTVDRINDPVSQCVTDYHLGGWWLRNCAMASLNGEYWPSLGLGNGYGLFWIVDGLYVINPAKTKMWIASTN</sequence>
<evidence type="ECO:0000313" key="5">
    <source>
        <dbReference type="Proteomes" id="UP001432322"/>
    </source>
</evidence>
<feature type="domain" description="Fibrinogen C-terminal" evidence="3">
    <location>
        <begin position="1"/>
        <end position="221"/>
    </location>
</feature>
<dbReference type="Gene3D" id="3.90.215.10">
    <property type="entry name" value="Gamma Fibrinogen, chain A, domain 1"/>
    <property type="match status" value="1"/>
</dbReference>
<name>A0AAV5WCP0_9BILA</name>
<dbReference type="Proteomes" id="UP001432322">
    <property type="component" value="Unassembled WGS sequence"/>
</dbReference>
<feature type="chain" id="PRO_5043854120" description="Fibrinogen C-terminal domain-containing protein" evidence="2">
    <location>
        <begin position="21"/>
        <end position="221"/>
    </location>
</feature>